<comment type="caution">
    <text evidence="2">The sequence shown here is derived from an EMBL/GenBank/DDBJ whole genome shotgun (WGS) entry which is preliminary data.</text>
</comment>
<evidence type="ECO:0000313" key="3">
    <source>
        <dbReference type="Proteomes" id="UP001189429"/>
    </source>
</evidence>
<feature type="region of interest" description="Disordered" evidence="1">
    <location>
        <begin position="61"/>
        <end position="117"/>
    </location>
</feature>
<evidence type="ECO:0000256" key="1">
    <source>
        <dbReference type="SAM" id="MobiDB-lite"/>
    </source>
</evidence>
<organism evidence="2 3">
    <name type="scientific">Prorocentrum cordatum</name>
    <dbReference type="NCBI Taxonomy" id="2364126"/>
    <lineage>
        <taxon>Eukaryota</taxon>
        <taxon>Sar</taxon>
        <taxon>Alveolata</taxon>
        <taxon>Dinophyceae</taxon>
        <taxon>Prorocentrales</taxon>
        <taxon>Prorocentraceae</taxon>
        <taxon>Prorocentrum</taxon>
    </lineage>
</organism>
<name>A0ABN9R2C1_9DINO</name>
<feature type="non-terminal residue" evidence="2">
    <location>
        <position position="117"/>
    </location>
</feature>
<feature type="region of interest" description="Disordered" evidence="1">
    <location>
        <begin position="1"/>
        <end position="43"/>
    </location>
</feature>
<reference evidence="2" key="1">
    <citation type="submission" date="2023-10" db="EMBL/GenBank/DDBJ databases">
        <authorList>
            <person name="Chen Y."/>
            <person name="Shah S."/>
            <person name="Dougan E. K."/>
            <person name="Thang M."/>
            <person name="Chan C."/>
        </authorList>
    </citation>
    <scope>NUCLEOTIDE SEQUENCE [LARGE SCALE GENOMIC DNA]</scope>
</reference>
<gene>
    <name evidence="2" type="ORF">PCOR1329_LOCUS17031</name>
</gene>
<protein>
    <submittedName>
        <fullName evidence="2">Uncharacterized protein</fullName>
    </submittedName>
</protein>
<feature type="compositionally biased region" description="Low complexity" evidence="1">
    <location>
        <begin position="1"/>
        <end position="12"/>
    </location>
</feature>
<feature type="compositionally biased region" description="Gly residues" evidence="1">
    <location>
        <begin position="13"/>
        <end position="29"/>
    </location>
</feature>
<dbReference type="EMBL" id="CAUYUJ010005248">
    <property type="protein sequence ID" value="CAK0812891.1"/>
    <property type="molecule type" value="Genomic_DNA"/>
</dbReference>
<feature type="non-terminal residue" evidence="2">
    <location>
        <position position="1"/>
    </location>
</feature>
<feature type="compositionally biased region" description="Basic and acidic residues" evidence="1">
    <location>
        <begin position="102"/>
        <end position="117"/>
    </location>
</feature>
<proteinExistence type="predicted"/>
<keyword evidence="3" id="KW-1185">Reference proteome</keyword>
<accession>A0ABN9R2C1</accession>
<evidence type="ECO:0000313" key="2">
    <source>
        <dbReference type="EMBL" id="CAK0812891.1"/>
    </source>
</evidence>
<dbReference type="Proteomes" id="UP001189429">
    <property type="component" value="Unassembled WGS sequence"/>
</dbReference>
<sequence>AAVSPAAAAGRQGRVGGGAVRHGGRGGEVAGHSRLQGVRHAEGLPARREAAALRVAGRLQVQREGGAASPRGTLRRRVPGPQRHEGVPDWNRLHLRHGPRRLPREPARVRQDHLRRG</sequence>